<evidence type="ECO:0000256" key="1">
    <source>
        <dbReference type="ARBA" id="ARBA00022460"/>
    </source>
</evidence>
<dbReference type="Proteomes" id="UP000770661">
    <property type="component" value="Unassembled WGS sequence"/>
</dbReference>
<name>A0A8J4YKG1_CHIOP</name>
<sequence>MFYSLTPGQNYIRCPSSYPVRVRVWLWVWAWTCVVLTAGQGTFLQDFPIAAEENFYSFNPDGTYTFSYDTGGGEHQSFRIEMRDASGRVSGRYGYVDPAGALRITNYQADSSGYRASIEVYHQVSLAPPAPLLVGPLPKQPTSIHDPSEGLPQQPAMRPVGPAPFFPTQQPVLIIGPIPKPFQPQSNELDQDPLDRSEGSLVTIPSDPLVPALLLQSPRGDAPRRDPLSSPQGVEILQGTLTDILKQSSDDFDISPVGTATDIVQASYDDLDVSQNSTVMDSTIPKENKSQQTESINAAVRDVDQTRASTKDQADQQLPHVPQLLPTQNSSPVTFPELKEIRPTMSTSEKIAANDVSDVTVHAPQENPVSDVAAPKHQYPTAPLLRLPQEPYSYPG</sequence>
<dbReference type="AlphaFoldDB" id="A0A8J4YKG1"/>
<proteinExistence type="predicted"/>
<keyword evidence="5" id="KW-1185">Reference proteome</keyword>
<dbReference type="InterPro" id="IPR000618">
    <property type="entry name" value="Insect_cuticle"/>
</dbReference>
<organism evidence="4 5">
    <name type="scientific">Chionoecetes opilio</name>
    <name type="common">Atlantic snow crab</name>
    <name type="synonym">Cancer opilio</name>
    <dbReference type="NCBI Taxonomy" id="41210"/>
    <lineage>
        <taxon>Eukaryota</taxon>
        <taxon>Metazoa</taxon>
        <taxon>Ecdysozoa</taxon>
        <taxon>Arthropoda</taxon>
        <taxon>Crustacea</taxon>
        <taxon>Multicrustacea</taxon>
        <taxon>Malacostraca</taxon>
        <taxon>Eumalacostraca</taxon>
        <taxon>Eucarida</taxon>
        <taxon>Decapoda</taxon>
        <taxon>Pleocyemata</taxon>
        <taxon>Brachyura</taxon>
        <taxon>Eubrachyura</taxon>
        <taxon>Majoidea</taxon>
        <taxon>Majidae</taxon>
        <taxon>Chionoecetes</taxon>
    </lineage>
</organism>
<evidence type="ECO:0000256" key="2">
    <source>
        <dbReference type="PROSITE-ProRule" id="PRU00497"/>
    </source>
</evidence>
<dbReference type="EMBL" id="JACEEZ010001607">
    <property type="protein sequence ID" value="KAG0729007.1"/>
    <property type="molecule type" value="Genomic_DNA"/>
</dbReference>
<accession>A0A8J4YKG1</accession>
<comment type="caution">
    <text evidence="4">The sequence shown here is derived from an EMBL/GenBank/DDBJ whole genome shotgun (WGS) entry which is preliminary data.</text>
</comment>
<dbReference type="GO" id="GO:0062129">
    <property type="term" value="C:chitin-based extracellular matrix"/>
    <property type="evidence" value="ECO:0007669"/>
    <property type="project" value="TreeGrafter"/>
</dbReference>
<dbReference type="PROSITE" id="PS51155">
    <property type="entry name" value="CHIT_BIND_RR_2"/>
    <property type="match status" value="1"/>
</dbReference>
<evidence type="ECO:0000256" key="3">
    <source>
        <dbReference type="SAM" id="MobiDB-lite"/>
    </source>
</evidence>
<keyword evidence="1 2" id="KW-0193">Cuticle</keyword>
<dbReference type="Pfam" id="PF00379">
    <property type="entry name" value="Chitin_bind_4"/>
    <property type="match status" value="1"/>
</dbReference>
<dbReference type="PANTHER" id="PTHR10380:SF173">
    <property type="entry name" value="CUTICULAR PROTEIN 47EF, ISOFORM C-RELATED"/>
    <property type="match status" value="1"/>
</dbReference>
<dbReference type="OrthoDB" id="8191482at2759"/>
<dbReference type="InterPro" id="IPR050468">
    <property type="entry name" value="Cuticle_Struct_Prot"/>
</dbReference>
<evidence type="ECO:0000313" key="4">
    <source>
        <dbReference type="EMBL" id="KAG0729007.1"/>
    </source>
</evidence>
<reference evidence="4" key="1">
    <citation type="submission" date="2020-07" db="EMBL/GenBank/DDBJ databases">
        <title>The High-quality genome of the commercially important snow crab, Chionoecetes opilio.</title>
        <authorList>
            <person name="Jeong J.-H."/>
            <person name="Ryu S."/>
        </authorList>
    </citation>
    <scope>NUCLEOTIDE SEQUENCE</scope>
    <source>
        <strain evidence="4">MADBK_172401_WGS</strain>
        <tissue evidence="4">Digestive gland</tissue>
    </source>
</reference>
<dbReference type="GO" id="GO:0008010">
    <property type="term" value="F:structural constituent of chitin-based larval cuticle"/>
    <property type="evidence" value="ECO:0007669"/>
    <property type="project" value="TreeGrafter"/>
</dbReference>
<dbReference type="PANTHER" id="PTHR10380">
    <property type="entry name" value="CUTICLE PROTEIN"/>
    <property type="match status" value="1"/>
</dbReference>
<evidence type="ECO:0000313" key="5">
    <source>
        <dbReference type="Proteomes" id="UP000770661"/>
    </source>
</evidence>
<gene>
    <name evidence="4" type="primary">CU14B</name>
    <name evidence="4" type="ORF">GWK47_031269</name>
</gene>
<protein>
    <submittedName>
        <fullName evidence="4">Cuticle protein 14 isoform b</fullName>
    </submittedName>
</protein>
<feature type="region of interest" description="Disordered" evidence="3">
    <location>
        <begin position="353"/>
        <end position="374"/>
    </location>
</feature>